<dbReference type="PANTHER" id="PTHR37293">
    <property type="entry name" value="PHAGE REPLICATION PROTEIN-RELATED"/>
    <property type="match status" value="1"/>
</dbReference>
<evidence type="ECO:0000313" key="5">
    <source>
        <dbReference type="Proteomes" id="UP001597178"/>
    </source>
</evidence>
<proteinExistence type="inferred from homology"/>
<dbReference type="EMBL" id="JBHTNH010000008">
    <property type="protein sequence ID" value="MFD1361272.1"/>
    <property type="molecule type" value="Genomic_DNA"/>
</dbReference>
<dbReference type="Gene3D" id="1.10.10.630">
    <property type="entry name" value="DnaD domain-like"/>
    <property type="match status" value="1"/>
</dbReference>
<protein>
    <submittedName>
        <fullName evidence="4">DnaD domain-containing protein</fullName>
    </submittedName>
</protein>
<organism evidence="4 5">
    <name type="scientific">Lentibacillus salinarum</name>
    <dbReference type="NCBI Taxonomy" id="446820"/>
    <lineage>
        <taxon>Bacteria</taxon>
        <taxon>Bacillati</taxon>
        <taxon>Bacillota</taxon>
        <taxon>Bacilli</taxon>
        <taxon>Bacillales</taxon>
        <taxon>Bacillaceae</taxon>
        <taxon>Lentibacillus</taxon>
    </lineage>
</organism>
<evidence type="ECO:0000256" key="1">
    <source>
        <dbReference type="ARBA" id="ARBA00093462"/>
    </source>
</evidence>
<comment type="caution">
    <text evidence="4">The sequence shown here is derived from an EMBL/GenBank/DDBJ whole genome shotgun (WGS) entry which is preliminary data.</text>
</comment>
<feature type="region of interest" description="Disordered" evidence="2">
    <location>
        <begin position="100"/>
        <end position="173"/>
    </location>
</feature>
<comment type="similarity">
    <text evidence="1">Belongs to the DnaB/DnaD family.</text>
</comment>
<reference evidence="5" key="1">
    <citation type="journal article" date="2019" name="Int. J. Syst. Evol. Microbiol.">
        <title>The Global Catalogue of Microorganisms (GCM) 10K type strain sequencing project: providing services to taxonomists for standard genome sequencing and annotation.</title>
        <authorList>
            <consortium name="The Broad Institute Genomics Platform"/>
            <consortium name="The Broad Institute Genome Sequencing Center for Infectious Disease"/>
            <person name="Wu L."/>
            <person name="Ma J."/>
        </authorList>
    </citation>
    <scope>NUCLEOTIDE SEQUENCE [LARGE SCALE GENOMIC DNA]</scope>
    <source>
        <strain evidence="5">CCUG 54822</strain>
    </source>
</reference>
<dbReference type="Pfam" id="PF07261">
    <property type="entry name" value="DnaB_2"/>
    <property type="match status" value="1"/>
</dbReference>
<sequence>MNYIKQINAFYHQLEINPLSSSAISLWHALLHVNNKARWKETFTVASTVLLVKSNLTESTFKRARHELKEKGYITYTANGSNRASSYRIYCLSSTMDQQSDDSEDAVSDHGMDCSAGHAQDGPTDDEHSTDHVVDGDRDHSLDRTTNRTAAPLVKHKQKDKQKPKQNETNTADDDAIGFYQENFGIASPFVVDSIVNWCHDMGEPLVTEAMKRALERNKTSWGYVKSILQAWAKSNIRTVEAARAEETAFRQKQASRHVNTAPQEVVPDWFIERKKKRTSAPKEVPQLTPEQIAETDRLLAEFTSQSG</sequence>
<dbReference type="InterPro" id="IPR034829">
    <property type="entry name" value="DnaD-like_sf"/>
</dbReference>
<name>A0ABW3ZT54_9BACI</name>
<accession>A0ABW3ZT54</accession>
<dbReference type="NCBIfam" id="TIGR01446">
    <property type="entry name" value="DnaD_dom"/>
    <property type="match status" value="1"/>
</dbReference>
<dbReference type="PANTHER" id="PTHR37293:SF5">
    <property type="entry name" value="DNA REPLICATION PROTEIN"/>
    <property type="match status" value="1"/>
</dbReference>
<feature type="compositionally biased region" description="Basic and acidic residues" evidence="2">
    <location>
        <begin position="125"/>
        <end position="146"/>
    </location>
</feature>
<dbReference type="SUPFAM" id="SSF158499">
    <property type="entry name" value="DnaD domain-like"/>
    <property type="match status" value="1"/>
</dbReference>
<gene>
    <name evidence="4" type="ORF">ACFQ4A_06260</name>
</gene>
<evidence type="ECO:0000256" key="2">
    <source>
        <dbReference type="SAM" id="MobiDB-lite"/>
    </source>
</evidence>
<evidence type="ECO:0000313" key="4">
    <source>
        <dbReference type="EMBL" id="MFD1361272.1"/>
    </source>
</evidence>
<dbReference type="InterPro" id="IPR053162">
    <property type="entry name" value="DnaD"/>
</dbReference>
<evidence type="ECO:0000259" key="3">
    <source>
        <dbReference type="Pfam" id="PF07261"/>
    </source>
</evidence>
<dbReference type="InterPro" id="IPR006343">
    <property type="entry name" value="DnaB/C_C"/>
</dbReference>
<feature type="domain" description="DnaB/C C-terminal" evidence="3">
    <location>
        <begin position="179"/>
        <end position="246"/>
    </location>
</feature>
<dbReference type="RefSeq" id="WP_382398686.1">
    <property type="nucleotide sequence ID" value="NZ_JBHTNH010000008.1"/>
</dbReference>
<keyword evidence="5" id="KW-1185">Reference proteome</keyword>
<dbReference type="Proteomes" id="UP001597178">
    <property type="component" value="Unassembled WGS sequence"/>
</dbReference>